<proteinExistence type="predicted"/>
<reference evidence="1" key="1">
    <citation type="submission" date="2013-03" db="EMBL/GenBank/DDBJ databases">
        <authorList>
            <person name="Harkins D.M."/>
            <person name="Durkin A.S."/>
            <person name="Brinkac L.M."/>
            <person name="Haft D.H."/>
            <person name="Selengut J.D."/>
            <person name="Sanka R."/>
            <person name="DePew J."/>
            <person name="Purushe J."/>
            <person name="Hartskeerl R.A."/>
            <person name="Ahmed A."/>
            <person name="van der Linden H."/>
            <person name="Goris M.G.A."/>
            <person name="Vinetz J.M."/>
            <person name="Sutton G.G."/>
            <person name="Nierman W.C."/>
            <person name="Fouts D.E."/>
        </authorList>
    </citation>
    <scope>NUCLEOTIDE SEQUENCE [LARGE SCALE GENOMIC DNA]</scope>
    <source>
        <strain evidence="1">LT 11-33</strain>
    </source>
</reference>
<accession>N1W2N6</accession>
<organism evidence="1 2">
    <name type="scientific">Leptospira terpstrae serovar Hualin str. LT 11-33 = ATCC 700639</name>
    <dbReference type="NCBI Taxonomy" id="1257025"/>
    <lineage>
        <taxon>Bacteria</taxon>
        <taxon>Pseudomonadati</taxon>
        <taxon>Spirochaetota</taxon>
        <taxon>Spirochaetia</taxon>
        <taxon>Leptospirales</taxon>
        <taxon>Leptospiraceae</taxon>
        <taxon>Leptospira</taxon>
    </lineage>
</organism>
<dbReference type="AlphaFoldDB" id="N1W2N6"/>
<comment type="caution">
    <text evidence="1">The sequence shown here is derived from an EMBL/GenBank/DDBJ whole genome shotgun (WGS) entry which is preliminary data.</text>
</comment>
<evidence type="ECO:0000313" key="2">
    <source>
        <dbReference type="Proteomes" id="UP000012371"/>
    </source>
</evidence>
<evidence type="ECO:0000313" key="1">
    <source>
        <dbReference type="EMBL" id="EMY61921.1"/>
    </source>
</evidence>
<dbReference type="STRING" id="1257025.LEP1GSC203_3932"/>
<gene>
    <name evidence="1" type="ORF">LEP1GSC203_3932</name>
</gene>
<name>N1W2N6_9LEPT</name>
<keyword evidence="2" id="KW-1185">Reference proteome</keyword>
<sequence length="38" mass="4438">MIEGHLGFRVLLPNELETFELIAGWDWFTLFQNSVSKV</sequence>
<dbReference type="EMBL" id="AOGW02000009">
    <property type="protein sequence ID" value="EMY61921.1"/>
    <property type="molecule type" value="Genomic_DNA"/>
</dbReference>
<protein>
    <submittedName>
        <fullName evidence="1">Uncharacterized protein</fullName>
    </submittedName>
</protein>
<dbReference type="Proteomes" id="UP000012371">
    <property type="component" value="Unassembled WGS sequence"/>
</dbReference>